<dbReference type="InterPro" id="IPR003374">
    <property type="entry name" value="ApbE-like_sf"/>
</dbReference>
<dbReference type="EMBL" id="JBHSGI010000002">
    <property type="protein sequence ID" value="MFC4667258.1"/>
    <property type="molecule type" value="Genomic_DNA"/>
</dbReference>
<proteinExistence type="predicted"/>
<accession>A0ABV9KB78</accession>
<organism evidence="1 2">
    <name type="scientific">Seohaeicola nanhaiensis</name>
    <dbReference type="NCBI Taxonomy" id="1387282"/>
    <lineage>
        <taxon>Bacteria</taxon>
        <taxon>Pseudomonadati</taxon>
        <taxon>Pseudomonadota</taxon>
        <taxon>Alphaproteobacteria</taxon>
        <taxon>Rhodobacterales</taxon>
        <taxon>Roseobacteraceae</taxon>
        <taxon>Seohaeicola</taxon>
    </lineage>
</organism>
<dbReference type="PIRSF" id="PIRSF006421">
    <property type="entry name" value="UCP006421"/>
    <property type="match status" value="1"/>
</dbReference>
<evidence type="ECO:0000313" key="2">
    <source>
        <dbReference type="Proteomes" id="UP001595973"/>
    </source>
</evidence>
<sequence>MSHQAAMLPDGRRLHLHHGPIDLVIGAEGAGRAAALRAAETRFASVMDELVAELPLLRSPADPGRRPTGVMARRMHAAVLPFLPAFITPMAAVAGAVADEILAAMTAAGPLETAYVNNGGDVALHVAPGHSLRAAIAAGLGDRATIRHADPVRGVATSGRGGRSFSLGIADSGTVLAACAAEADAAATMIANAVDLPGHPAIIRVPAHDISPDSDLGARLVTRAVGPLSDAETARALAAGLRAAQVLHARGLIAAALLTLNGARRIAGAPGLIPDPAKEATDA</sequence>
<evidence type="ECO:0000313" key="1">
    <source>
        <dbReference type="EMBL" id="MFC4667258.1"/>
    </source>
</evidence>
<dbReference type="Gene3D" id="3.10.520.10">
    <property type="entry name" value="ApbE-like domains"/>
    <property type="match status" value="1"/>
</dbReference>
<dbReference type="InterPro" id="IPR007183">
    <property type="entry name" value="UPF0280"/>
</dbReference>
<comment type="caution">
    <text evidence="1">The sequence shown here is derived from an EMBL/GenBank/DDBJ whole genome shotgun (WGS) entry which is preliminary data.</text>
</comment>
<reference evidence="2" key="1">
    <citation type="journal article" date="2019" name="Int. J. Syst. Evol. Microbiol.">
        <title>The Global Catalogue of Microorganisms (GCM) 10K type strain sequencing project: providing services to taxonomists for standard genome sequencing and annotation.</title>
        <authorList>
            <consortium name="The Broad Institute Genomics Platform"/>
            <consortium name="The Broad Institute Genome Sequencing Center for Infectious Disease"/>
            <person name="Wu L."/>
            <person name="Ma J."/>
        </authorList>
    </citation>
    <scope>NUCLEOTIDE SEQUENCE [LARGE SCALE GENOMIC DNA]</scope>
    <source>
        <strain evidence="2">CGMCC 4.7283</strain>
    </source>
</reference>
<dbReference type="NCBIfam" id="NF003322">
    <property type="entry name" value="PRK04334.1-2"/>
    <property type="match status" value="1"/>
</dbReference>
<gene>
    <name evidence="1" type="ORF">ACFO5X_01720</name>
</gene>
<name>A0ABV9KB78_9RHOB</name>
<keyword evidence="2" id="KW-1185">Reference proteome</keyword>
<dbReference type="RefSeq" id="WP_380715289.1">
    <property type="nucleotide sequence ID" value="NZ_JBHSGI010000002.1"/>
</dbReference>
<dbReference type="Proteomes" id="UP001595973">
    <property type="component" value="Unassembled WGS sequence"/>
</dbReference>
<protein>
    <submittedName>
        <fullName evidence="1">UPF0280 family protein</fullName>
    </submittedName>
</protein>
<dbReference type="SUPFAM" id="SSF143631">
    <property type="entry name" value="ApbE-like"/>
    <property type="match status" value="1"/>
</dbReference>